<dbReference type="InterPro" id="IPR013249">
    <property type="entry name" value="RNA_pol_sigma70_r4_t2"/>
</dbReference>
<dbReference type="RefSeq" id="WP_152215584.1">
    <property type="nucleotide sequence ID" value="NZ_WESC01000005.1"/>
</dbReference>
<comment type="similarity">
    <text evidence="1">Belongs to the sigma-70 factor family. ECF subfamily.</text>
</comment>
<name>A0A6N6VL47_9HYPH</name>
<dbReference type="CDD" id="cd06171">
    <property type="entry name" value="Sigma70_r4"/>
    <property type="match status" value="1"/>
</dbReference>
<dbReference type="PANTHER" id="PTHR43133">
    <property type="entry name" value="RNA POLYMERASE ECF-TYPE SIGMA FACTO"/>
    <property type="match status" value="1"/>
</dbReference>
<dbReference type="InterPro" id="IPR036388">
    <property type="entry name" value="WH-like_DNA-bd_sf"/>
</dbReference>
<gene>
    <name evidence="7" type="ORF">F2P47_06825</name>
</gene>
<keyword evidence="3" id="KW-0731">Sigma factor</keyword>
<sequence>MEREALRHHVIPLEDGEFKVELAAVIPQLRAFARGLCGNRDMADDLVQEAMLRAWSARKRFESGTSMQAWTHTILRNIFRSQMRRSRFVGEWDDARAEEILSANGDQEHHMHLSDLQRALLALPPAQREALILVGAGGFAYEEAAVICGCAIGTVKSRVARARTAVERMLSDGPLTPRNADANLDRTPHATIMREVDHLSAG</sequence>
<evidence type="ECO:0000256" key="2">
    <source>
        <dbReference type="ARBA" id="ARBA00023015"/>
    </source>
</evidence>
<dbReference type="GO" id="GO:0006352">
    <property type="term" value="P:DNA-templated transcription initiation"/>
    <property type="evidence" value="ECO:0007669"/>
    <property type="project" value="InterPro"/>
</dbReference>
<dbReference type="PANTHER" id="PTHR43133:SF25">
    <property type="entry name" value="RNA POLYMERASE SIGMA FACTOR RFAY-RELATED"/>
    <property type="match status" value="1"/>
</dbReference>
<dbReference type="InterPro" id="IPR007627">
    <property type="entry name" value="RNA_pol_sigma70_r2"/>
</dbReference>
<proteinExistence type="inferred from homology"/>
<organism evidence="7 8">
    <name type="scientific">Parvibaculum sedimenti</name>
    <dbReference type="NCBI Taxonomy" id="2608632"/>
    <lineage>
        <taxon>Bacteria</taxon>
        <taxon>Pseudomonadati</taxon>
        <taxon>Pseudomonadota</taxon>
        <taxon>Alphaproteobacteria</taxon>
        <taxon>Hyphomicrobiales</taxon>
        <taxon>Parvibaculaceae</taxon>
        <taxon>Parvibaculum</taxon>
    </lineage>
</organism>
<dbReference type="AlphaFoldDB" id="A0A6N6VL47"/>
<evidence type="ECO:0000313" key="8">
    <source>
        <dbReference type="Proteomes" id="UP000468901"/>
    </source>
</evidence>
<evidence type="ECO:0000313" key="7">
    <source>
        <dbReference type="EMBL" id="KAB7740753.1"/>
    </source>
</evidence>
<keyword evidence="4" id="KW-0804">Transcription</keyword>
<evidence type="ECO:0000256" key="4">
    <source>
        <dbReference type="ARBA" id="ARBA00023163"/>
    </source>
</evidence>
<dbReference type="EMBL" id="WESC01000005">
    <property type="protein sequence ID" value="KAB7740753.1"/>
    <property type="molecule type" value="Genomic_DNA"/>
</dbReference>
<dbReference type="Pfam" id="PF08281">
    <property type="entry name" value="Sigma70_r4_2"/>
    <property type="match status" value="1"/>
</dbReference>
<dbReference type="GO" id="GO:0016987">
    <property type="term" value="F:sigma factor activity"/>
    <property type="evidence" value="ECO:0007669"/>
    <property type="project" value="UniProtKB-KW"/>
</dbReference>
<dbReference type="InterPro" id="IPR013325">
    <property type="entry name" value="RNA_pol_sigma_r2"/>
</dbReference>
<accession>A0A6N6VL47</accession>
<dbReference type="SUPFAM" id="SSF88659">
    <property type="entry name" value="Sigma3 and sigma4 domains of RNA polymerase sigma factors"/>
    <property type="match status" value="1"/>
</dbReference>
<evidence type="ECO:0000256" key="1">
    <source>
        <dbReference type="ARBA" id="ARBA00010641"/>
    </source>
</evidence>
<evidence type="ECO:0000259" key="6">
    <source>
        <dbReference type="Pfam" id="PF08281"/>
    </source>
</evidence>
<dbReference type="InterPro" id="IPR013324">
    <property type="entry name" value="RNA_pol_sigma_r3/r4-like"/>
</dbReference>
<protein>
    <submittedName>
        <fullName evidence="7">Sigma-70 family RNA polymerase sigma factor</fullName>
    </submittedName>
</protein>
<keyword evidence="2" id="KW-0805">Transcription regulation</keyword>
<keyword evidence="8" id="KW-1185">Reference proteome</keyword>
<dbReference type="InterPro" id="IPR014284">
    <property type="entry name" value="RNA_pol_sigma-70_dom"/>
</dbReference>
<reference evidence="7 8" key="1">
    <citation type="submission" date="2019-09" db="EMBL/GenBank/DDBJ databases">
        <title>Parvibaculum sedimenti sp. nov., isolated from sediment.</title>
        <authorList>
            <person name="Wang Y."/>
        </authorList>
    </citation>
    <scope>NUCLEOTIDE SEQUENCE [LARGE SCALE GENOMIC DNA]</scope>
    <source>
        <strain evidence="7 8">HXT-9</strain>
    </source>
</reference>
<evidence type="ECO:0000259" key="5">
    <source>
        <dbReference type="Pfam" id="PF04542"/>
    </source>
</evidence>
<dbReference type="NCBIfam" id="TIGR02937">
    <property type="entry name" value="sigma70-ECF"/>
    <property type="match status" value="1"/>
</dbReference>
<dbReference type="InterPro" id="IPR039425">
    <property type="entry name" value="RNA_pol_sigma-70-like"/>
</dbReference>
<dbReference type="Pfam" id="PF04542">
    <property type="entry name" value="Sigma70_r2"/>
    <property type="match status" value="1"/>
</dbReference>
<dbReference type="Gene3D" id="1.10.10.10">
    <property type="entry name" value="Winged helix-like DNA-binding domain superfamily/Winged helix DNA-binding domain"/>
    <property type="match status" value="1"/>
</dbReference>
<dbReference type="GO" id="GO:0003677">
    <property type="term" value="F:DNA binding"/>
    <property type="evidence" value="ECO:0007669"/>
    <property type="project" value="InterPro"/>
</dbReference>
<comment type="caution">
    <text evidence="7">The sequence shown here is derived from an EMBL/GenBank/DDBJ whole genome shotgun (WGS) entry which is preliminary data.</text>
</comment>
<dbReference type="SUPFAM" id="SSF88946">
    <property type="entry name" value="Sigma2 domain of RNA polymerase sigma factors"/>
    <property type="match status" value="1"/>
</dbReference>
<evidence type="ECO:0000256" key="3">
    <source>
        <dbReference type="ARBA" id="ARBA00023082"/>
    </source>
</evidence>
<dbReference type="Gene3D" id="1.10.1740.10">
    <property type="match status" value="1"/>
</dbReference>
<feature type="domain" description="RNA polymerase sigma-70 region 2" evidence="5">
    <location>
        <begin position="25"/>
        <end position="87"/>
    </location>
</feature>
<dbReference type="Proteomes" id="UP000468901">
    <property type="component" value="Unassembled WGS sequence"/>
</dbReference>
<feature type="domain" description="RNA polymerase sigma factor 70 region 4 type 2" evidence="6">
    <location>
        <begin position="115"/>
        <end position="165"/>
    </location>
</feature>